<evidence type="ECO:0000313" key="5">
    <source>
        <dbReference type="EMBL" id="TRZ05660.1"/>
    </source>
</evidence>
<dbReference type="InterPro" id="IPR036179">
    <property type="entry name" value="Ig-like_dom_sf"/>
</dbReference>
<feature type="region of interest" description="Disordered" evidence="2">
    <location>
        <begin position="1"/>
        <end position="24"/>
    </location>
</feature>
<keyword evidence="3" id="KW-1133">Transmembrane helix</keyword>
<comment type="caution">
    <text evidence="5">The sequence shown here is derived from an EMBL/GenBank/DDBJ whole genome shotgun (WGS) entry which is preliminary data.</text>
</comment>
<dbReference type="Pfam" id="PF00047">
    <property type="entry name" value="ig"/>
    <property type="match status" value="1"/>
</dbReference>
<dbReference type="EMBL" id="SWJQ01003696">
    <property type="protein sequence ID" value="TRZ05660.1"/>
    <property type="molecule type" value="Genomic_DNA"/>
</dbReference>
<evidence type="ECO:0000313" key="7">
    <source>
        <dbReference type="Proteomes" id="UP000796761"/>
    </source>
</evidence>
<dbReference type="SUPFAM" id="SSF48726">
    <property type="entry name" value="Immunoglobulin"/>
    <property type="match status" value="1"/>
</dbReference>
<keyword evidence="1" id="KW-0393">Immunoglobulin domain</keyword>
<dbReference type="InterPro" id="IPR007110">
    <property type="entry name" value="Ig-like_dom"/>
</dbReference>
<dbReference type="PROSITE" id="PS50835">
    <property type="entry name" value="IG_LIKE"/>
    <property type="match status" value="1"/>
</dbReference>
<reference evidence="5" key="1">
    <citation type="submission" date="2019-04" db="EMBL/GenBank/DDBJ databases">
        <title>Genome assembly of Zosterops borbonicus 15179.</title>
        <authorList>
            <person name="Leroy T."/>
            <person name="Anselmetti Y."/>
            <person name="Tilak M.-K."/>
            <person name="Nabholz B."/>
        </authorList>
    </citation>
    <scope>NUCLEOTIDE SEQUENCE</scope>
    <source>
        <strain evidence="5">HGM_15179</strain>
        <tissue evidence="5">Muscle</tissue>
    </source>
</reference>
<accession>A0A8K1D5R9</accession>
<dbReference type="AlphaFoldDB" id="A0A8K1D5R9"/>
<keyword evidence="3" id="KW-0472">Membrane</keyword>
<gene>
    <name evidence="6" type="ORF">HGM15179_020350</name>
    <name evidence="5" type="ORF">HGM15179_021447</name>
</gene>
<evidence type="ECO:0000256" key="3">
    <source>
        <dbReference type="SAM" id="Phobius"/>
    </source>
</evidence>
<feature type="transmembrane region" description="Helical" evidence="3">
    <location>
        <begin position="48"/>
        <end position="73"/>
    </location>
</feature>
<protein>
    <recommendedName>
        <fullName evidence="4">Ig-like domain-containing protein</fullName>
    </recommendedName>
</protein>
<dbReference type="InterPro" id="IPR013783">
    <property type="entry name" value="Ig-like_fold"/>
</dbReference>
<feature type="domain" description="Ig-like" evidence="4">
    <location>
        <begin position="61"/>
        <end position="152"/>
    </location>
</feature>
<dbReference type="Gene3D" id="2.60.40.10">
    <property type="entry name" value="Immunoglobulins"/>
    <property type="match status" value="1"/>
</dbReference>
<evidence type="ECO:0000259" key="4">
    <source>
        <dbReference type="PROSITE" id="PS50835"/>
    </source>
</evidence>
<keyword evidence="7" id="KW-1185">Reference proteome</keyword>
<dbReference type="InterPro" id="IPR013151">
    <property type="entry name" value="Immunoglobulin_dom"/>
</dbReference>
<evidence type="ECO:0000313" key="6">
    <source>
        <dbReference type="EMBL" id="TRZ06754.1"/>
    </source>
</evidence>
<dbReference type="OrthoDB" id="9221537at2759"/>
<name>A0A8K1D5R9_9PASS</name>
<keyword evidence="3" id="KW-0812">Transmembrane</keyword>
<dbReference type="CDD" id="cd00096">
    <property type="entry name" value="Ig"/>
    <property type="match status" value="1"/>
</dbReference>
<evidence type="ECO:0000256" key="2">
    <source>
        <dbReference type="SAM" id="MobiDB-lite"/>
    </source>
</evidence>
<sequence>MSSDPDNLHCSKGRRNRLMNPLYSGQESPCTMGDSIGLSNTDDFSRKVAFLIILLLVITEPILVNGSVVVAVTEPVVGVMDGMDVNLTCFMTNDDQKTEIQSVRATWKKGPDFPEANIVTVWDKDAQRGNTTLQLKQVRQEDMEIYMCVVKS</sequence>
<dbReference type="Proteomes" id="UP000796761">
    <property type="component" value="Unassembled WGS sequence"/>
</dbReference>
<evidence type="ECO:0000256" key="1">
    <source>
        <dbReference type="ARBA" id="ARBA00023319"/>
    </source>
</evidence>
<proteinExistence type="predicted"/>
<dbReference type="EMBL" id="SWJQ01002213">
    <property type="protein sequence ID" value="TRZ06754.1"/>
    <property type="molecule type" value="Genomic_DNA"/>
</dbReference>
<organism evidence="5 7">
    <name type="scientific">Zosterops borbonicus</name>
    <dbReference type="NCBI Taxonomy" id="364589"/>
    <lineage>
        <taxon>Eukaryota</taxon>
        <taxon>Metazoa</taxon>
        <taxon>Chordata</taxon>
        <taxon>Craniata</taxon>
        <taxon>Vertebrata</taxon>
        <taxon>Euteleostomi</taxon>
        <taxon>Archelosauria</taxon>
        <taxon>Archosauria</taxon>
        <taxon>Dinosauria</taxon>
        <taxon>Saurischia</taxon>
        <taxon>Theropoda</taxon>
        <taxon>Coelurosauria</taxon>
        <taxon>Aves</taxon>
        <taxon>Neognathae</taxon>
        <taxon>Neoaves</taxon>
        <taxon>Telluraves</taxon>
        <taxon>Australaves</taxon>
        <taxon>Passeriformes</taxon>
        <taxon>Sylvioidea</taxon>
        <taxon>Zosteropidae</taxon>
        <taxon>Zosterops</taxon>
    </lineage>
</organism>